<dbReference type="SMART" id="SM00342">
    <property type="entry name" value="HTH_ARAC"/>
    <property type="match status" value="1"/>
</dbReference>
<dbReference type="InterPro" id="IPR011051">
    <property type="entry name" value="RmlC_Cupin_sf"/>
</dbReference>
<dbReference type="InterPro" id="IPR050959">
    <property type="entry name" value="MarA-like"/>
</dbReference>
<name>A0A412TVG4_9BACT</name>
<comment type="caution">
    <text evidence="5">The sequence shown here is derived from an EMBL/GenBank/DDBJ whole genome shotgun (WGS) entry which is preliminary data.</text>
</comment>
<dbReference type="PROSITE" id="PS01124">
    <property type="entry name" value="HTH_ARAC_FAMILY_2"/>
    <property type="match status" value="1"/>
</dbReference>
<gene>
    <name evidence="5" type="ORF">DWW57_04960</name>
</gene>
<dbReference type="Pfam" id="PF12833">
    <property type="entry name" value="HTH_18"/>
    <property type="match status" value="1"/>
</dbReference>
<dbReference type="SUPFAM" id="SSF46689">
    <property type="entry name" value="Homeodomain-like"/>
    <property type="match status" value="2"/>
</dbReference>
<dbReference type="GO" id="GO:0043565">
    <property type="term" value="F:sequence-specific DNA binding"/>
    <property type="evidence" value="ECO:0007669"/>
    <property type="project" value="InterPro"/>
</dbReference>
<dbReference type="Proteomes" id="UP000284243">
    <property type="component" value="Unassembled WGS sequence"/>
</dbReference>
<reference evidence="5 6" key="1">
    <citation type="submission" date="2018-08" db="EMBL/GenBank/DDBJ databases">
        <title>A genome reference for cultivated species of the human gut microbiota.</title>
        <authorList>
            <person name="Zou Y."/>
            <person name="Xue W."/>
            <person name="Luo G."/>
        </authorList>
    </citation>
    <scope>NUCLEOTIDE SEQUENCE [LARGE SCALE GENOMIC DNA]</scope>
    <source>
        <strain evidence="5 6">AF16-14</strain>
    </source>
</reference>
<evidence type="ECO:0000256" key="1">
    <source>
        <dbReference type="ARBA" id="ARBA00023015"/>
    </source>
</evidence>
<dbReference type="EMBL" id="QRYC01000004">
    <property type="protein sequence ID" value="RGU57844.1"/>
    <property type="molecule type" value="Genomic_DNA"/>
</dbReference>
<feature type="domain" description="HTH araC/xylS-type" evidence="4">
    <location>
        <begin position="181"/>
        <end position="279"/>
    </location>
</feature>
<dbReference type="GO" id="GO:0003700">
    <property type="term" value="F:DNA-binding transcription factor activity"/>
    <property type="evidence" value="ECO:0007669"/>
    <property type="project" value="InterPro"/>
</dbReference>
<dbReference type="InterPro" id="IPR009057">
    <property type="entry name" value="Homeodomain-like_sf"/>
</dbReference>
<evidence type="ECO:0000313" key="5">
    <source>
        <dbReference type="EMBL" id="RGU57844.1"/>
    </source>
</evidence>
<keyword evidence="1" id="KW-0805">Transcription regulation</keyword>
<organism evidence="5 6">
    <name type="scientific">Odoribacter splanchnicus</name>
    <dbReference type="NCBI Taxonomy" id="28118"/>
    <lineage>
        <taxon>Bacteria</taxon>
        <taxon>Pseudomonadati</taxon>
        <taxon>Bacteroidota</taxon>
        <taxon>Bacteroidia</taxon>
        <taxon>Bacteroidales</taxon>
        <taxon>Odoribacteraceae</taxon>
        <taxon>Odoribacter</taxon>
    </lineage>
</organism>
<dbReference type="AlphaFoldDB" id="A0A412TVG4"/>
<evidence type="ECO:0000313" key="6">
    <source>
        <dbReference type="Proteomes" id="UP000284243"/>
    </source>
</evidence>
<protein>
    <submittedName>
        <fullName evidence="5">AraC family transcriptional regulator</fullName>
    </submittedName>
</protein>
<dbReference type="Gene3D" id="1.10.10.60">
    <property type="entry name" value="Homeodomain-like"/>
    <property type="match status" value="1"/>
</dbReference>
<evidence type="ECO:0000259" key="4">
    <source>
        <dbReference type="PROSITE" id="PS01124"/>
    </source>
</evidence>
<proteinExistence type="predicted"/>
<keyword evidence="3" id="KW-0804">Transcription</keyword>
<dbReference type="SUPFAM" id="SSF51182">
    <property type="entry name" value="RmlC-like cupins"/>
    <property type="match status" value="1"/>
</dbReference>
<evidence type="ECO:0000256" key="2">
    <source>
        <dbReference type="ARBA" id="ARBA00023125"/>
    </source>
</evidence>
<dbReference type="InterPro" id="IPR018060">
    <property type="entry name" value="HTH_AraC"/>
</dbReference>
<keyword evidence="2" id="KW-0238">DNA-binding</keyword>
<evidence type="ECO:0000256" key="3">
    <source>
        <dbReference type="ARBA" id="ARBA00023163"/>
    </source>
</evidence>
<dbReference type="PANTHER" id="PTHR47504">
    <property type="entry name" value="RIGHT ORIGIN-BINDING PROTEIN"/>
    <property type="match status" value="1"/>
</dbReference>
<dbReference type="PANTHER" id="PTHR47504:SF5">
    <property type="entry name" value="RIGHT ORIGIN-BINDING PROTEIN"/>
    <property type="match status" value="1"/>
</dbReference>
<accession>A0A412TVG4</accession>
<dbReference type="RefSeq" id="WP_087383384.1">
    <property type="nucleotide sequence ID" value="NZ_CABJFF010000015.1"/>
</dbReference>
<sequence length="289" mass="33664">MSNDRVYCCNKEATCNNYERSELVFFEQVKFEKGFVWEKWKTSGICWIFLLSGEAGVSIEDEVVFVEAGEMFLLPALKGKLKAFTPLEFLYFISDRPTEYCLKTVSELGCLEGRGKLLEILPLNQLLKGFVEMLTVYLEDGVDCRYLFEEKQEELFVLMKSCYSKEQLSYFFYTLSLHKEGDLKKLIEDNCLHVKSVAELAQICGYSVSSFKRAFKEIFDEPIYQWILGKKADRLKERLSGEEVNLKEIIYEFGFSSPAHFTKFCKKWLGMTPTKFIEEQKMTGEHIDL</sequence>